<keyword evidence="1" id="KW-1185">Reference proteome</keyword>
<dbReference type="AlphaFoldDB" id="A0A6P5XSA2"/>
<proteinExistence type="predicted"/>
<dbReference type="RefSeq" id="XP_022730726.1">
    <property type="nucleotide sequence ID" value="XM_022874991.1"/>
</dbReference>
<dbReference type="OrthoDB" id="1930773at2759"/>
<sequence>MAARKQSDDRKFCSSEKQQYLIFDRSNRFITAFCSRPQGHYINFDRLKREAIDALENTRADKRTKSLIDLDTLNDDSMGFKEYVSDDVKSDAESLFCFQRDEVIDVSDDEQCLNNLFHDEGTRKKLKQLAGMVGADGMEPGIVLAKVVTVLKELSRNGC</sequence>
<reference evidence="2" key="1">
    <citation type="submission" date="2025-08" db="UniProtKB">
        <authorList>
            <consortium name="RefSeq"/>
        </authorList>
    </citation>
    <scope>IDENTIFICATION</scope>
    <source>
        <tissue evidence="2">Fruit stalk</tissue>
    </source>
</reference>
<organism evidence="1 2">
    <name type="scientific">Durio zibethinus</name>
    <name type="common">Durian</name>
    <dbReference type="NCBI Taxonomy" id="66656"/>
    <lineage>
        <taxon>Eukaryota</taxon>
        <taxon>Viridiplantae</taxon>
        <taxon>Streptophyta</taxon>
        <taxon>Embryophyta</taxon>
        <taxon>Tracheophyta</taxon>
        <taxon>Spermatophyta</taxon>
        <taxon>Magnoliopsida</taxon>
        <taxon>eudicotyledons</taxon>
        <taxon>Gunneridae</taxon>
        <taxon>Pentapetalae</taxon>
        <taxon>rosids</taxon>
        <taxon>malvids</taxon>
        <taxon>Malvales</taxon>
        <taxon>Malvaceae</taxon>
        <taxon>Helicteroideae</taxon>
        <taxon>Durio</taxon>
    </lineage>
</organism>
<protein>
    <submittedName>
        <fullName evidence="2">Uncharacterized protein LOC111285511</fullName>
    </submittedName>
</protein>
<evidence type="ECO:0000313" key="2">
    <source>
        <dbReference type="RefSeq" id="XP_022730726.1"/>
    </source>
</evidence>
<dbReference type="GeneID" id="111285511"/>
<evidence type="ECO:0000313" key="1">
    <source>
        <dbReference type="Proteomes" id="UP000515121"/>
    </source>
</evidence>
<dbReference type="KEGG" id="dzi:111285511"/>
<accession>A0A6P5XSA2</accession>
<gene>
    <name evidence="2" type="primary">LOC111285511</name>
</gene>
<name>A0A6P5XSA2_DURZI</name>
<dbReference type="Proteomes" id="UP000515121">
    <property type="component" value="Unplaced"/>
</dbReference>